<organism evidence="8 9">
    <name type="scientific">Tetrahymena thermophila (strain SB210)</name>
    <dbReference type="NCBI Taxonomy" id="312017"/>
    <lineage>
        <taxon>Eukaryota</taxon>
        <taxon>Sar</taxon>
        <taxon>Alveolata</taxon>
        <taxon>Ciliophora</taxon>
        <taxon>Intramacronucleata</taxon>
        <taxon>Oligohymenophorea</taxon>
        <taxon>Hymenostomatida</taxon>
        <taxon>Tetrahymenina</taxon>
        <taxon>Tetrahymenidae</taxon>
        <taxon>Tetrahymena</taxon>
    </lineage>
</organism>
<dbReference type="Gene3D" id="3.40.50.1220">
    <property type="entry name" value="TPP-binding domain"/>
    <property type="match status" value="1"/>
</dbReference>
<keyword evidence="2" id="KW-0808">Transferase</keyword>
<dbReference type="Pfam" id="PF02146">
    <property type="entry name" value="SIR2"/>
    <property type="match status" value="1"/>
</dbReference>
<dbReference type="RefSeq" id="XP_001010643.1">
    <property type="nucleotide sequence ID" value="XM_001010643.1"/>
</dbReference>
<dbReference type="InParanoid" id="Q22ZC3"/>
<dbReference type="GO" id="GO:0070403">
    <property type="term" value="F:NAD+ binding"/>
    <property type="evidence" value="ECO:0007669"/>
    <property type="project" value="InterPro"/>
</dbReference>
<dbReference type="GeneID" id="7824220"/>
<name>Q22ZC3_TETTS</name>
<dbReference type="GO" id="GO:0005634">
    <property type="term" value="C:nucleus"/>
    <property type="evidence" value="ECO:0007669"/>
    <property type="project" value="TreeGrafter"/>
</dbReference>
<protein>
    <submittedName>
        <fullName evidence="8">SIR2 family transcriptional regulator</fullName>
    </submittedName>
</protein>
<feature type="domain" description="Deacetylase sirtuin-type" evidence="7">
    <location>
        <begin position="48"/>
        <end position="308"/>
    </location>
</feature>
<dbReference type="InterPro" id="IPR003000">
    <property type="entry name" value="Sirtuin"/>
</dbReference>
<dbReference type="Gene3D" id="3.30.1600.10">
    <property type="entry name" value="SIR2/SIRT2 'Small Domain"/>
    <property type="match status" value="1"/>
</dbReference>
<keyword evidence="3 6" id="KW-0479">Metal-binding</keyword>
<feature type="binding site" evidence="6">
    <location>
        <position position="190"/>
    </location>
    <ligand>
        <name>Zn(2+)</name>
        <dbReference type="ChEBI" id="CHEBI:29105"/>
    </ligand>
</feature>
<proteinExistence type="predicted"/>
<dbReference type="PANTHER" id="PTHR11085">
    <property type="entry name" value="NAD-DEPENDENT PROTEIN DEACYLASE SIRTUIN-5, MITOCHONDRIAL-RELATED"/>
    <property type="match status" value="1"/>
</dbReference>
<sequence length="308" mass="35368">MHLKTLFKSLITPSKQITLRISNVQPVINSIKFDQTNHSIHNSISHEVQDRSQIIENFAEKLLAKKYKQIAFLTGAGISVSAGIPDFRSPETGLYAQIKKEYDISDPQKIFSIRYYQDNPLPFMQVIRDFFSREYHPTYAHKLIHQIYKRKQLLINITQNIDGLELKTGINPSKVVQAHGHMRKAHCVNCNHIVNIETYLQNCKQLKKTQCPICNNLVKPKIVFFGEFLPNEFYQSRDILPNSDCVVVMGTSLGVFPFANLINEVGTSVPIYIINNKLPKNISHLKNQIEFIQGDINEISKQIIDYIN</sequence>
<dbReference type="PROSITE" id="PS50305">
    <property type="entry name" value="SIRTUIN"/>
    <property type="match status" value="1"/>
</dbReference>
<evidence type="ECO:0000256" key="1">
    <source>
        <dbReference type="ARBA" id="ARBA00001947"/>
    </source>
</evidence>
<dbReference type="eggNOG" id="KOG2682">
    <property type="taxonomic scope" value="Eukaryota"/>
</dbReference>
<evidence type="ECO:0000256" key="6">
    <source>
        <dbReference type="PROSITE-ProRule" id="PRU00236"/>
    </source>
</evidence>
<evidence type="ECO:0000313" key="9">
    <source>
        <dbReference type="Proteomes" id="UP000009168"/>
    </source>
</evidence>
<dbReference type="GO" id="GO:0046872">
    <property type="term" value="F:metal ion binding"/>
    <property type="evidence" value="ECO:0007669"/>
    <property type="project" value="UniProtKB-KW"/>
</dbReference>
<feature type="binding site" evidence="6">
    <location>
        <position position="211"/>
    </location>
    <ligand>
        <name>Zn(2+)</name>
        <dbReference type="ChEBI" id="CHEBI:29105"/>
    </ligand>
</feature>
<evidence type="ECO:0000259" key="7">
    <source>
        <dbReference type="PROSITE" id="PS50305"/>
    </source>
</evidence>
<dbReference type="PANTHER" id="PTHR11085:SF6">
    <property type="entry name" value="NAD-DEPENDENT PROTEIN DEACETYLASE SIRTUIN-2"/>
    <property type="match status" value="1"/>
</dbReference>
<accession>Q22ZC3</accession>
<gene>
    <name evidence="8" type="ORF">TTHERM_00112480</name>
</gene>
<reference evidence="9" key="1">
    <citation type="journal article" date="2006" name="PLoS Biol.">
        <title>Macronuclear genome sequence of the ciliate Tetrahymena thermophila, a model eukaryote.</title>
        <authorList>
            <person name="Eisen J.A."/>
            <person name="Coyne R.S."/>
            <person name="Wu M."/>
            <person name="Wu D."/>
            <person name="Thiagarajan M."/>
            <person name="Wortman J.R."/>
            <person name="Badger J.H."/>
            <person name="Ren Q."/>
            <person name="Amedeo P."/>
            <person name="Jones K.M."/>
            <person name="Tallon L.J."/>
            <person name="Delcher A.L."/>
            <person name="Salzberg S.L."/>
            <person name="Silva J.C."/>
            <person name="Haas B.J."/>
            <person name="Majoros W.H."/>
            <person name="Farzad M."/>
            <person name="Carlton J.M."/>
            <person name="Smith R.K. Jr."/>
            <person name="Garg J."/>
            <person name="Pearlman R.E."/>
            <person name="Karrer K.M."/>
            <person name="Sun L."/>
            <person name="Manning G."/>
            <person name="Elde N.C."/>
            <person name="Turkewitz A.P."/>
            <person name="Asai D.J."/>
            <person name="Wilkes D.E."/>
            <person name="Wang Y."/>
            <person name="Cai H."/>
            <person name="Collins K."/>
            <person name="Stewart B.A."/>
            <person name="Lee S.R."/>
            <person name="Wilamowska K."/>
            <person name="Weinberg Z."/>
            <person name="Ruzzo W.L."/>
            <person name="Wloga D."/>
            <person name="Gaertig J."/>
            <person name="Frankel J."/>
            <person name="Tsao C.-C."/>
            <person name="Gorovsky M.A."/>
            <person name="Keeling P.J."/>
            <person name="Waller R.F."/>
            <person name="Patron N.J."/>
            <person name="Cherry J.M."/>
            <person name="Stover N.A."/>
            <person name="Krieger C.J."/>
            <person name="del Toro C."/>
            <person name="Ryder H.F."/>
            <person name="Williamson S.C."/>
            <person name="Barbeau R.A."/>
            <person name="Hamilton E.P."/>
            <person name="Orias E."/>
        </authorList>
    </citation>
    <scope>NUCLEOTIDE SEQUENCE [LARGE SCALE GENOMIC DNA]</scope>
    <source>
        <strain evidence="9">SB210</strain>
    </source>
</reference>
<dbReference type="STRING" id="312017.Q22ZC3"/>
<evidence type="ECO:0000256" key="2">
    <source>
        <dbReference type="ARBA" id="ARBA00022679"/>
    </source>
</evidence>
<evidence type="ECO:0000256" key="4">
    <source>
        <dbReference type="ARBA" id="ARBA00022833"/>
    </source>
</evidence>
<evidence type="ECO:0000256" key="3">
    <source>
        <dbReference type="ARBA" id="ARBA00022723"/>
    </source>
</evidence>
<dbReference type="InterPro" id="IPR050134">
    <property type="entry name" value="NAD-dep_sirtuin_deacylases"/>
</dbReference>
<feature type="binding site" evidence="6">
    <location>
        <position position="214"/>
    </location>
    <ligand>
        <name>Zn(2+)</name>
        <dbReference type="ChEBI" id="CHEBI:29105"/>
    </ligand>
</feature>
<keyword evidence="4 6" id="KW-0862">Zinc</keyword>
<dbReference type="Proteomes" id="UP000009168">
    <property type="component" value="Unassembled WGS sequence"/>
</dbReference>
<feature type="active site" description="Proton acceptor" evidence="6">
    <location>
        <position position="179"/>
    </location>
</feature>
<keyword evidence="9" id="KW-1185">Reference proteome</keyword>
<evidence type="ECO:0000313" key="8">
    <source>
        <dbReference type="EMBL" id="EAR90398.1"/>
    </source>
</evidence>
<dbReference type="SUPFAM" id="SSF52467">
    <property type="entry name" value="DHS-like NAD/FAD-binding domain"/>
    <property type="match status" value="1"/>
</dbReference>
<dbReference type="EMBL" id="GG662798">
    <property type="protein sequence ID" value="EAR90398.1"/>
    <property type="molecule type" value="Genomic_DNA"/>
</dbReference>
<dbReference type="OMA" id="HGTFHTN"/>
<dbReference type="InterPro" id="IPR029035">
    <property type="entry name" value="DHS-like_NAD/FAD-binding_dom"/>
</dbReference>
<dbReference type="KEGG" id="tet:TTHERM_00112480"/>
<dbReference type="InterPro" id="IPR026590">
    <property type="entry name" value="Ssirtuin_cat_dom"/>
</dbReference>
<dbReference type="GO" id="GO:0017136">
    <property type="term" value="F:histone deacetylase activity, NAD-dependent"/>
    <property type="evidence" value="ECO:0007669"/>
    <property type="project" value="TreeGrafter"/>
</dbReference>
<evidence type="ECO:0000256" key="5">
    <source>
        <dbReference type="ARBA" id="ARBA00023027"/>
    </source>
</evidence>
<keyword evidence="5" id="KW-0520">NAD</keyword>
<comment type="cofactor">
    <cofactor evidence="1">
        <name>Zn(2+)</name>
        <dbReference type="ChEBI" id="CHEBI:29105"/>
    </cofactor>
</comment>
<feature type="binding site" evidence="6">
    <location>
        <position position="187"/>
    </location>
    <ligand>
        <name>Zn(2+)</name>
        <dbReference type="ChEBI" id="CHEBI:29105"/>
    </ligand>
</feature>
<dbReference type="HOGENOM" id="CLU_023643_7_0_1"/>
<dbReference type="OrthoDB" id="424012at2759"/>
<dbReference type="InterPro" id="IPR026591">
    <property type="entry name" value="Sirtuin_cat_small_dom_sf"/>
</dbReference>
<dbReference type="AlphaFoldDB" id="Q22ZC3"/>